<dbReference type="Pfam" id="PF13181">
    <property type="entry name" value="TPR_8"/>
    <property type="match status" value="1"/>
</dbReference>
<gene>
    <name evidence="13" type="ORF">LX95_00801</name>
</gene>
<keyword evidence="6 13" id="KW-0418">Kinase</keyword>
<evidence type="ECO:0000256" key="5">
    <source>
        <dbReference type="ARBA" id="ARBA00022741"/>
    </source>
</evidence>
<protein>
    <recommendedName>
        <fullName evidence="2">histidine kinase</fullName>
        <ecNumber evidence="2">2.7.13.3</ecNumber>
    </recommendedName>
</protein>
<evidence type="ECO:0000256" key="10">
    <source>
        <dbReference type="SAM" id="Coils"/>
    </source>
</evidence>
<dbReference type="CDD" id="cd16917">
    <property type="entry name" value="HATPase_UhpB-NarQ-NarX-like"/>
    <property type="match status" value="1"/>
</dbReference>
<dbReference type="InterPro" id="IPR050482">
    <property type="entry name" value="Sensor_HK_TwoCompSys"/>
</dbReference>
<dbReference type="Gene3D" id="1.20.5.1930">
    <property type="match status" value="1"/>
</dbReference>
<evidence type="ECO:0000256" key="8">
    <source>
        <dbReference type="ARBA" id="ARBA00023012"/>
    </source>
</evidence>
<comment type="caution">
    <text evidence="13">The sequence shown here is derived from an EMBL/GenBank/DDBJ whole genome shotgun (WGS) entry which is preliminary data.</text>
</comment>
<keyword evidence="11" id="KW-1133">Transmembrane helix</keyword>
<evidence type="ECO:0000256" key="7">
    <source>
        <dbReference type="ARBA" id="ARBA00022840"/>
    </source>
</evidence>
<dbReference type="InterPro" id="IPR036890">
    <property type="entry name" value="HATPase_C_sf"/>
</dbReference>
<dbReference type="GO" id="GO:0005524">
    <property type="term" value="F:ATP binding"/>
    <property type="evidence" value="ECO:0007669"/>
    <property type="project" value="UniProtKB-KW"/>
</dbReference>
<keyword evidence="14" id="KW-1185">Reference proteome</keyword>
<dbReference type="SMART" id="SM00387">
    <property type="entry name" value="HATPase_c"/>
    <property type="match status" value="1"/>
</dbReference>
<reference evidence="13 14" key="1">
    <citation type="submission" date="2018-06" db="EMBL/GenBank/DDBJ databases">
        <title>Genomic Encyclopedia of Archaeal and Bacterial Type Strains, Phase II (KMG-II): from individual species to whole genera.</title>
        <authorList>
            <person name="Goeker M."/>
        </authorList>
    </citation>
    <scope>NUCLEOTIDE SEQUENCE [LARGE SCALE GENOMIC DNA]</scope>
    <source>
        <strain evidence="13 14">DSM 15361</strain>
    </source>
</reference>
<dbReference type="Proteomes" id="UP000249542">
    <property type="component" value="Unassembled WGS sequence"/>
</dbReference>
<dbReference type="InterPro" id="IPR019734">
    <property type="entry name" value="TPR_rpt"/>
</dbReference>
<dbReference type="InterPro" id="IPR011712">
    <property type="entry name" value="Sig_transdc_His_kin_sub3_dim/P"/>
</dbReference>
<dbReference type="InterPro" id="IPR003594">
    <property type="entry name" value="HATPase_dom"/>
</dbReference>
<evidence type="ECO:0000256" key="2">
    <source>
        <dbReference type="ARBA" id="ARBA00012438"/>
    </source>
</evidence>
<feature type="repeat" description="TPR" evidence="9">
    <location>
        <begin position="152"/>
        <end position="185"/>
    </location>
</feature>
<dbReference type="PANTHER" id="PTHR24421">
    <property type="entry name" value="NITRATE/NITRITE SENSOR PROTEIN NARX-RELATED"/>
    <property type="match status" value="1"/>
</dbReference>
<keyword evidence="4" id="KW-0808">Transferase</keyword>
<sequence length="658" mass="75385">MKLFRKHIILIVFLFLGLQDVAIAQTSQNTPLIDSLSIVYNKNVYENPQLAKEAALQWLSESKKLEMDLQVARALYALGHLGNISGDYKSTIKYSHDAITLLKSLQVEKGLAACYNILGTGYKNLGEYPKSMDSFVECLNYSKQTENRVQEANAYQNIATLYLLQNEYKKSAENLDRAANLYRELGDDDGVLTTLFNFANILKEEGKFDQARKHYQTVLGYREREGNKAVIAYVNINLSQMLVEEERCAEAVISLEKTLILLKELQFNSDIAIVLNDLGLCESKLGHTQKAINYFQQALEIGEEHSLLMYNSNIYKNLSQLYQDEGNYKNALKFYEKSITTIEEQNSLDKEKYVANIQERYETQLKETRIKLLEKEQKLSEAELQKAELTVKRQRIVRNTFIAGFVLILLTLIVLRFFYVQRLRAQKELSLQQEENAKQQINQMIKDHKLSVIERYQEGQDEERSRLAREIHDGIGSDLAGIKIAFEHYAEQHEEKQQSKRIASAINNACIDVRGLSHQLHPLPFSKIGFTSFLHDFINQISEKSTVEIKAFFFPEEDIDSLPEALLADTYRIVQELVNNILKHAAATQAEVQLTKHEDHLNMVINDNGKGFQKNKKQGIGLRNIKERLHKMQGTLDIDSASANGTSIMIDIPIKKEL</sequence>
<organism evidence="13 14">
    <name type="scientific">Mesonia algae</name>
    <dbReference type="NCBI Taxonomy" id="213248"/>
    <lineage>
        <taxon>Bacteria</taxon>
        <taxon>Pseudomonadati</taxon>
        <taxon>Bacteroidota</taxon>
        <taxon>Flavobacteriia</taxon>
        <taxon>Flavobacteriales</taxon>
        <taxon>Flavobacteriaceae</taxon>
        <taxon>Mesonia</taxon>
    </lineage>
</organism>
<dbReference type="SUPFAM" id="SSF55874">
    <property type="entry name" value="ATPase domain of HSP90 chaperone/DNA topoisomerase II/histidine kinase"/>
    <property type="match status" value="1"/>
</dbReference>
<dbReference type="EMBL" id="QKYV01000002">
    <property type="protein sequence ID" value="PZW42489.1"/>
    <property type="molecule type" value="Genomic_DNA"/>
</dbReference>
<dbReference type="Pfam" id="PF02518">
    <property type="entry name" value="HATPase_c"/>
    <property type="match status" value="1"/>
</dbReference>
<evidence type="ECO:0000256" key="6">
    <source>
        <dbReference type="ARBA" id="ARBA00022777"/>
    </source>
</evidence>
<evidence type="ECO:0000313" key="13">
    <source>
        <dbReference type="EMBL" id="PZW42489.1"/>
    </source>
</evidence>
<dbReference type="GO" id="GO:0046983">
    <property type="term" value="F:protein dimerization activity"/>
    <property type="evidence" value="ECO:0007669"/>
    <property type="project" value="InterPro"/>
</dbReference>
<dbReference type="Pfam" id="PF13424">
    <property type="entry name" value="TPR_12"/>
    <property type="match status" value="2"/>
</dbReference>
<evidence type="ECO:0000259" key="12">
    <source>
        <dbReference type="PROSITE" id="PS50109"/>
    </source>
</evidence>
<dbReference type="SMART" id="SM00028">
    <property type="entry name" value="TPR"/>
    <property type="match status" value="6"/>
</dbReference>
<dbReference type="Gene3D" id="3.30.565.10">
    <property type="entry name" value="Histidine kinase-like ATPase, C-terminal domain"/>
    <property type="match status" value="1"/>
</dbReference>
<dbReference type="Gene3D" id="1.25.40.10">
    <property type="entry name" value="Tetratricopeptide repeat domain"/>
    <property type="match status" value="2"/>
</dbReference>
<accession>A0A2W7I870</accession>
<keyword evidence="8" id="KW-0902">Two-component regulatory system</keyword>
<evidence type="ECO:0000256" key="4">
    <source>
        <dbReference type="ARBA" id="ARBA00022679"/>
    </source>
</evidence>
<feature type="transmembrane region" description="Helical" evidence="11">
    <location>
        <begin position="401"/>
        <end position="419"/>
    </location>
</feature>
<evidence type="ECO:0000256" key="1">
    <source>
        <dbReference type="ARBA" id="ARBA00000085"/>
    </source>
</evidence>
<feature type="coiled-coil region" evidence="10">
    <location>
        <begin position="358"/>
        <end position="451"/>
    </location>
</feature>
<dbReference type="PROSITE" id="PS50109">
    <property type="entry name" value="HIS_KIN"/>
    <property type="match status" value="1"/>
</dbReference>
<dbReference type="EC" id="2.7.13.3" evidence="2"/>
<dbReference type="InterPro" id="IPR011990">
    <property type="entry name" value="TPR-like_helical_dom_sf"/>
</dbReference>
<keyword evidence="10" id="KW-0175">Coiled coil</keyword>
<feature type="repeat" description="TPR" evidence="9">
    <location>
        <begin position="272"/>
        <end position="305"/>
    </location>
</feature>
<evidence type="ECO:0000256" key="11">
    <source>
        <dbReference type="SAM" id="Phobius"/>
    </source>
</evidence>
<keyword evidence="9" id="KW-0802">TPR repeat</keyword>
<feature type="repeat" description="TPR" evidence="9">
    <location>
        <begin position="312"/>
        <end position="345"/>
    </location>
</feature>
<dbReference type="Pfam" id="PF07730">
    <property type="entry name" value="HisKA_3"/>
    <property type="match status" value="1"/>
</dbReference>
<feature type="domain" description="Histidine kinase" evidence="12">
    <location>
        <begin position="470"/>
        <end position="656"/>
    </location>
</feature>
<dbReference type="PROSITE" id="PS50005">
    <property type="entry name" value="TPR"/>
    <property type="match status" value="3"/>
</dbReference>
<dbReference type="GO" id="GO:0000155">
    <property type="term" value="F:phosphorelay sensor kinase activity"/>
    <property type="evidence" value="ECO:0007669"/>
    <property type="project" value="InterPro"/>
</dbReference>
<keyword evidence="5" id="KW-0547">Nucleotide-binding</keyword>
<evidence type="ECO:0000313" key="14">
    <source>
        <dbReference type="Proteomes" id="UP000249542"/>
    </source>
</evidence>
<dbReference type="GO" id="GO:0016020">
    <property type="term" value="C:membrane"/>
    <property type="evidence" value="ECO:0007669"/>
    <property type="project" value="InterPro"/>
</dbReference>
<proteinExistence type="predicted"/>
<keyword evidence="11" id="KW-0472">Membrane</keyword>
<dbReference type="AlphaFoldDB" id="A0A2W7I870"/>
<comment type="catalytic activity">
    <reaction evidence="1">
        <text>ATP + protein L-histidine = ADP + protein N-phospho-L-histidine.</text>
        <dbReference type="EC" id="2.7.13.3"/>
    </reaction>
</comment>
<evidence type="ECO:0000256" key="9">
    <source>
        <dbReference type="PROSITE-ProRule" id="PRU00339"/>
    </source>
</evidence>
<name>A0A2W7I870_9FLAO</name>
<dbReference type="PANTHER" id="PTHR24421:SF10">
    <property type="entry name" value="NITRATE_NITRITE SENSOR PROTEIN NARQ"/>
    <property type="match status" value="1"/>
</dbReference>
<dbReference type="RefSeq" id="WP_111540147.1">
    <property type="nucleotide sequence ID" value="NZ_QKYV01000002.1"/>
</dbReference>
<dbReference type="SUPFAM" id="SSF48452">
    <property type="entry name" value="TPR-like"/>
    <property type="match status" value="2"/>
</dbReference>
<keyword evidence="3" id="KW-0597">Phosphoprotein</keyword>
<dbReference type="InterPro" id="IPR005467">
    <property type="entry name" value="His_kinase_dom"/>
</dbReference>
<evidence type="ECO:0000256" key="3">
    <source>
        <dbReference type="ARBA" id="ARBA00022553"/>
    </source>
</evidence>
<keyword evidence="7" id="KW-0067">ATP-binding</keyword>
<keyword evidence="11" id="KW-0812">Transmembrane</keyword>